<name>A0A7V2ZKN4_9BACT</name>
<keyword evidence="2" id="KW-0472">Membrane</keyword>
<feature type="domain" description="Glycosyltransferase 2-like" evidence="3">
    <location>
        <begin position="5"/>
        <end position="88"/>
    </location>
</feature>
<dbReference type="Pfam" id="PF00535">
    <property type="entry name" value="Glycos_transf_2"/>
    <property type="match status" value="1"/>
</dbReference>
<reference evidence="4" key="1">
    <citation type="journal article" date="2020" name="mSystems">
        <title>Genome- and Community-Level Interaction Insights into Carbon Utilization and Element Cycling Functions of Hydrothermarchaeota in Hydrothermal Sediment.</title>
        <authorList>
            <person name="Zhou Z."/>
            <person name="Liu Y."/>
            <person name="Xu W."/>
            <person name="Pan J."/>
            <person name="Luo Z.H."/>
            <person name="Li M."/>
        </authorList>
    </citation>
    <scope>NUCLEOTIDE SEQUENCE [LARGE SCALE GENOMIC DNA]</scope>
    <source>
        <strain evidence="4">SpSt-479</strain>
    </source>
</reference>
<evidence type="ECO:0000313" key="4">
    <source>
        <dbReference type="EMBL" id="HFI91613.1"/>
    </source>
</evidence>
<keyword evidence="2" id="KW-0812">Transmembrane</keyword>
<dbReference type="InterPro" id="IPR001173">
    <property type="entry name" value="Glyco_trans_2-like"/>
</dbReference>
<gene>
    <name evidence="4" type="ORF">ENS31_08825</name>
</gene>
<dbReference type="PANTHER" id="PTHR43630:SF2">
    <property type="entry name" value="GLYCOSYLTRANSFERASE"/>
    <property type="match status" value="1"/>
</dbReference>
<dbReference type="Gene3D" id="3.90.550.10">
    <property type="entry name" value="Spore Coat Polysaccharide Biosynthesis Protein SpsA, Chain A"/>
    <property type="match status" value="1"/>
</dbReference>
<keyword evidence="2" id="KW-1133">Transmembrane helix</keyword>
<dbReference type="AlphaFoldDB" id="A0A7V2ZKN4"/>
<evidence type="ECO:0000256" key="2">
    <source>
        <dbReference type="SAM" id="Phobius"/>
    </source>
</evidence>
<organism evidence="4">
    <name type="scientific">Ignavibacterium album</name>
    <dbReference type="NCBI Taxonomy" id="591197"/>
    <lineage>
        <taxon>Bacteria</taxon>
        <taxon>Pseudomonadati</taxon>
        <taxon>Ignavibacteriota</taxon>
        <taxon>Ignavibacteria</taxon>
        <taxon>Ignavibacteriales</taxon>
        <taxon>Ignavibacteriaceae</taxon>
        <taxon>Ignavibacterium</taxon>
    </lineage>
</organism>
<comment type="caution">
    <text evidence="4">The sequence shown here is derived from an EMBL/GenBank/DDBJ whole genome shotgun (WGS) entry which is preliminary data.</text>
</comment>
<evidence type="ECO:0000256" key="1">
    <source>
        <dbReference type="ARBA" id="ARBA00038494"/>
    </source>
</evidence>
<dbReference type="InterPro" id="IPR029044">
    <property type="entry name" value="Nucleotide-diphossugar_trans"/>
</dbReference>
<proteinExistence type="inferred from homology"/>
<protein>
    <submittedName>
        <fullName evidence="4">Glycosyltransferase family 2 protein</fullName>
    </submittedName>
</protein>
<accession>A0A7V2ZKN4</accession>
<dbReference type="EMBL" id="DSUJ01000008">
    <property type="protein sequence ID" value="HFI91613.1"/>
    <property type="molecule type" value="Genomic_DNA"/>
</dbReference>
<dbReference type="GO" id="GO:0016740">
    <property type="term" value="F:transferase activity"/>
    <property type="evidence" value="ECO:0007669"/>
    <property type="project" value="UniProtKB-KW"/>
</dbReference>
<keyword evidence="4" id="KW-0808">Transferase</keyword>
<evidence type="ECO:0000259" key="3">
    <source>
        <dbReference type="Pfam" id="PF00535"/>
    </source>
</evidence>
<dbReference type="PANTHER" id="PTHR43630">
    <property type="entry name" value="POLY-BETA-1,6-N-ACETYL-D-GLUCOSAMINE SYNTHASE"/>
    <property type="match status" value="1"/>
</dbReference>
<dbReference type="CDD" id="cd02511">
    <property type="entry name" value="Beta4Glucosyltransferase"/>
    <property type="match status" value="1"/>
</dbReference>
<comment type="similarity">
    <text evidence="1">Belongs to the glycosyltransferase 2 family. WaaE/KdtX subfamily.</text>
</comment>
<sequence length="246" mass="28755">MNTISVIIITKNESQNIRECLESVKWADEIIVVDSGSNDNTVPIAKEFTEKVFFNEWKGFADQKSFAMHQAKNDWVLSIDADERVTEKLRDEILNSELNDFDGYRIKRENYFLGKQIRGCGWGNDYQLRLFRKSKTKLTNRLVHEGFEVDGKIGQLKNSMLHFSYRNFSDAFSKINHYSTLEAIEKQNRKKVNALTIVLTPIIAFLQHFFFRKGFIDGIYGLFVSVLHAMTKLQVQLKIWELKNQR</sequence>
<feature type="transmembrane region" description="Helical" evidence="2">
    <location>
        <begin position="192"/>
        <end position="211"/>
    </location>
</feature>
<dbReference type="SUPFAM" id="SSF53448">
    <property type="entry name" value="Nucleotide-diphospho-sugar transferases"/>
    <property type="match status" value="1"/>
</dbReference>